<evidence type="ECO:0000256" key="3">
    <source>
        <dbReference type="ARBA" id="ARBA00012374"/>
    </source>
</evidence>
<organism evidence="18 19">
    <name type="scientific">Staphylococcus aureus</name>
    <dbReference type="NCBI Taxonomy" id="1280"/>
    <lineage>
        <taxon>Bacteria</taxon>
        <taxon>Bacillati</taxon>
        <taxon>Bacillota</taxon>
        <taxon>Bacilli</taxon>
        <taxon>Bacillales</taxon>
        <taxon>Staphylococcaceae</taxon>
        <taxon>Staphylococcus</taxon>
    </lineage>
</organism>
<name>A0A380DNL5_STAAU</name>
<dbReference type="Pfam" id="PF02673">
    <property type="entry name" value="BacA"/>
    <property type="match status" value="1"/>
</dbReference>
<accession>A0A380DNL5</accession>
<keyword evidence="5" id="KW-1003">Cell membrane</keyword>
<dbReference type="GO" id="GO:0046677">
    <property type="term" value="P:response to antibiotic"/>
    <property type="evidence" value="ECO:0007669"/>
    <property type="project" value="UniProtKB-KW"/>
</dbReference>
<dbReference type="GO" id="GO:0071555">
    <property type="term" value="P:cell wall organization"/>
    <property type="evidence" value="ECO:0007669"/>
    <property type="project" value="UniProtKB-KW"/>
</dbReference>
<proteinExistence type="inferred from homology"/>
<feature type="transmembrane region" description="Helical" evidence="17">
    <location>
        <begin position="91"/>
        <end position="111"/>
    </location>
</feature>
<evidence type="ECO:0000256" key="11">
    <source>
        <dbReference type="ARBA" id="ARBA00023136"/>
    </source>
</evidence>
<dbReference type="GO" id="GO:0008360">
    <property type="term" value="P:regulation of cell shape"/>
    <property type="evidence" value="ECO:0007669"/>
    <property type="project" value="UniProtKB-KW"/>
</dbReference>
<comment type="catalytic activity">
    <reaction evidence="16">
        <text>di-trans,octa-cis-undecaprenyl diphosphate + H2O = di-trans,octa-cis-undecaprenyl phosphate + phosphate + H(+)</text>
        <dbReference type="Rhea" id="RHEA:28094"/>
        <dbReference type="ChEBI" id="CHEBI:15377"/>
        <dbReference type="ChEBI" id="CHEBI:15378"/>
        <dbReference type="ChEBI" id="CHEBI:43474"/>
        <dbReference type="ChEBI" id="CHEBI:58405"/>
        <dbReference type="ChEBI" id="CHEBI:60392"/>
        <dbReference type="EC" id="3.6.1.27"/>
    </reaction>
</comment>
<dbReference type="Proteomes" id="UP000255091">
    <property type="component" value="Unassembled WGS sequence"/>
</dbReference>
<evidence type="ECO:0000256" key="7">
    <source>
        <dbReference type="ARBA" id="ARBA00022801"/>
    </source>
</evidence>
<evidence type="ECO:0000313" key="19">
    <source>
        <dbReference type="Proteomes" id="UP000255091"/>
    </source>
</evidence>
<keyword evidence="11 17" id="KW-0472">Membrane</keyword>
<evidence type="ECO:0000256" key="8">
    <source>
        <dbReference type="ARBA" id="ARBA00022960"/>
    </source>
</evidence>
<dbReference type="EMBL" id="UHAP01000001">
    <property type="protein sequence ID" value="SUK35968.1"/>
    <property type="molecule type" value="Genomic_DNA"/>
</dbReference>
<dbReference type="EC" id="3.6.1.27" evidence="3"/>
<reference evidence="18 19" key="1">
    <citation type="submission" date="2018-06" db="EMBL/GenBank/DDBJ databases">
        <authorList>
            <consortium name="Pathogen Informatics"/>
            <person name="Doyle S."/>
        </authorList>
    </citation>
    <scope>NUCLEOTIDE SEQUENCE [LARGE SCALE GENOMIC DNA]</scope>
    <source>
        <strain evidence="18 19">NCTC6133</strain>
    </source>
</reference>
<evidence type="ECO:0000256" key="10">
    <source>
        <dbReference type="ARBA" id="ARBA00022989"/>
    </source>
</evidence>
<evidence type="ECO:0000256" key="13">
    <source>
        <dbReference type="ARBA" id="ARBA00023316"/>
    </source>
</evidence>
<feature type="transmembrane region" description="Helical" evidence="17">
    <location>
        <begin position="57"/>
        <end position="79"/>
    </location>
</feature>
<evidence type="ECO:0000256" key="14">
    <source>
        <dbReference type="ARBA" id="ARBA00032707"/>
    </source>
</evidence>
<dbReference type="GO" id="GO:0050380">
    <property type="term" value="F:undecaprenyl-diphosphatase activity"/>
    <property type="evidence" value="ECO:0007669"/>
    <property type="project" value="UniProtKB-EC"/>
</dbReference>
<dbReference type="AlphaFoldDB" id="A0A380DNL5"/>
<evidence type="ECO:0000256" key="1">
    <source>
        <dbReference type="ARBA" id="ARBA00004651"/>
    </source>
</evidence>
<keyword evidence="13" id="KW-0961">Cell wall biogenesis/degradation</keyword>
<evidence type="ECO:0000256" key="4">
    <source>
        <dbReference type="ARBA" id="ARBA00021581"/>
    </source>
</evidence>
<keyword evidence="12" id="KW-0046">Antibiotic resistance</keyword>
<keyword evidence="6 17" id="KW-0812">Transmembrane</keyword>
<evidence type="ECO:0000256" key="2">
    <source>
        <dbReference type="ARBA" id="ARBA00010621"/>
    </source>
</evidence>
<evidence type="ECO:0000256" key="16">
    <source>
        <dbReference type="ARBA" id="ARBA00047594"/>
    </source>
</evidence>
<comment type="subcellular location">
    <subcellularLocation>
        <location evidence="1">Cell membrane</location>
        <topology evidence="1">Multi-pass membrane protein</topology>
    </subcellularLocation>
</comment>
<gene>
    <name evidence="18" type="primary">uppP_1</name>
    <name evidence="18" type="ORF">NCTC6133_00817</name>
</gene>
<keyword evidence="9" id="KW-0573">Peptidoglycan synthesis</keyword>
<dbReference type="PANTHER" id="PTHR30622">
    <property type="entry name" value="UNDECAPRENYL-DIPHOSPHATASE"/>
    <property type="match status" value="1"/>
</dbReference>
<evidence type="ECO:0000256" key="9">
    <source>
        <dbReference type="ARBA" id="ARBA00022984"/>
    </source>
</evidence>
<evidence type="ECO:0000256" key="5">
    <source>
        <dbReference type="ARBA" id="ARBA00022475"/>
    </source>
</evidence>
<dbReference type="GO" id="GO:0005886">
    <property type="term" value="C:plasma membrane"/>
    <property type="evidence" value="ECO:0007669"/>
    <property type="project" value="UniProtKB-SubCell"/>
</dbReference>
<evidence type="ECO:0000256" key="12">
    <source>
        <dbReference type="ARBA" id="ARBA00023251"/>
    </source>
</evidence>
<keyword evidence="7 18" id="KW-0378">Hydrolase</keyword>
<dbReference type="PANTHER" id="PTHR30622:SF3">
    <property type="entry name" value="UNDECAPRENYL-DIPHOSPHATASE"/>
    <property type="match status" value="1"/>
</dbReference>
<protein>
    <recommendedName>
        <fullName evidence="4">Undecaprenyl-diphosphatase</fullName>
        <ecNumber evidence="3">3.6.1.27</ecNumber>
    </recommendedName>
    <alternativeName>
        <fullName evidence="15">Bacitracin resistance protein</fullName>
    </alternativeName>
    <alternativeName>
        <fullName evidence="14">Undecaprenyl pyrophosphate phosphatase</fullName>
    </alternativeName>
</protein>
<feature type="transmembrane region" description="Helical" evidence="17">
    <location>
        <begin position="28"/>
        <end position="45"/>
    </location>
</feature>
<comment type="similarity">
    <text evidence="2">Belongs to the UppP family.</text>
</comment>
<evidence type="ECO:0000313" key="18">
    <source>
        <dbReference type="EMBL" id="SUK35968.1"/>
    </source>
</evidence>
<evidence type="ECO:0000256" key="17">
    <source>
        <dbReference type="SAM" id="Phobius"/>
    </source>
</evidence>
<keyword evidence="8" id="KW-0133">Cell shape</keyword>
<evidence type="ECO:0000256" key="15">
    <source>
        <dbReference type="ARBA" id="ARBA00032932"/>
    </source>
</evidence>
<dbReference type="GO" id="GO:0009252">
    <property type="term" value="P:peptidoglycan biosynthetic process"/>
    <property type="evidence" value="ECO:0007669"/>
    <property type="project" value="UniProtKB-KW"/>
</dbReference>
<dbReference type="InterPro" id="IPR003824">
    <property type="entry name" value="UppP"/>
</dbReference>
<evidence type="ECO:0000256" key="6">
    <source>
        <dbReference type="ARBA" id="ARBA00022692"/>
    </source>
</evidence>
<keyword evidence="10 17" id="KW-1133">Transmembrane helix</keyword>
<sequence length="114" mass="12537">MWPGFSRSGSTISTGVLMKLNHKAASDFTFIMAVPIMLAASGLSLLKHYQDIQIADIPFYILGFLAAFTVGLIAIKTFLHLINKIKLIPFAIYRIVLVIFIAILYFGFGIGKGI</sequence>